<protein>
    <recommendedName>
        <fullName evidence="5">Lipoprotein</fullName>
    </recommendedName>
</protein>
<feature type="compositionally biased region" description="Basic and acidic residues" evidence="1">
    <location>
        <begin position="70"/>
        <end position="79"/>
    </location>
</feature>
<feature type="region of interest" description="Disordered" evidence="1">
    <location>
        <begin position="30"/>
        <end position="79"/>
    </location>
</feature>
<gene>
    <name evidence="3" type="ORF">RVR_3221</name>
</gene>
<dbReference type="PROSITE" id="PS51257">
    <property type="entry name" value="PROKAR_LIPOPROTEIN"/>
    <property type="match status" value="1"/>
</dbReference>
<reference evidence="3 4" key="2">
    <citation type="journal article" date="2011" name="J. Antibiot.">
        <title>Furaquinocins I and J: novel polyketide isoprenoid hybrid compounds from Streptomyces reveromyceticus SN-593.</title>
        <authorList>
            <person name="Panthee S."/>
            <person name="Takahashi S."/>
            <person name="Takagi H."/>
            <person name="Nogawa T."/>
            <person name="Oowada E."/>
            <person name="Uramoto M."/>
            <person name="Osada H."/>
        </authorList>
    </citation>
    <scope>NUCLEOTIDE SEQUENCE [LARGE SCALE GENOMIC DNA]</scope>
    <source>
        <strain evidence="3 4">SN-593</strain>
    </source>
</reference>
<dbReference type="RefSeq" id="WP_202233752.1">
    <property type="nucleotide sequence ID" value="NZ_AP018365.1"/>
</dbReference>
<evidence type="ECO:0000313" key="3">
    <source>
        <dbReference type="EMBL" id="BBA97461.1"/>
    </source>
</evidence>
<organism evidence="3 4">
    <name type="scientific">Actinacidiphila reveromycinica</name>
    <dbReference type="NCBI Taxonomy" id="659352"/>
    <lineage>
        <taxon>Bacteria</taxon>
        <taxon>Bacillati</taxon>
        <taxon>Actinomycetota</taxon>
        <taxon>Actinomycetes</taxon>
        <taxon>Kitasatosporales</taxon>
        <taxon>Streptomycetaceae</taxon>
        <taxon>Actinacidiphila</taxon>
    </lineage>
</organism>
<evidence type="ECO:0000313" key="4">
    <source>
        <dbReference type="Proteomes" id="UP000595703"/>
    </source>
</evidence>
<dbReference type="Proteomes" id="UP000595703">
    <property type="component" value="Chromosome"/>
</dbReference>
<dbReference type="EMBL" id="AP018365">
    <property type="protein sequence ID" value="BBA97461.1"/>
    <property type="molecule type" value="Genomic_DNA"/>
</dbReference>
<proteinExistence type="predicted"/>
<name>A0A7U3URR2_9ACTN</name>
<evidence type="ECO:0000256" key="1">
    <source>
        <dbReference type="SAM" id="MobiDB-lite"/>
    </source>
</evidence>
<feature type="chain" id="PRO_5032476512" description="Lipoprotein" evidence="2">
    <location>
        <begin position="22"/>
        <end position="217"/>
    </location>
</feature>
<evidence type="ECO:0000256" key="2">
    <source>
        <dbReference type="SAM" id="SignalP"/>
    </source>
</evidence>
<dbReference type="KEGG" id="arev:RVR_3221"/>
<reference evidence="3 4" key="4">
    <citation type="journal article" date="2020" name="Sci. Rep.">
        <title>beta-carboline chemical signals induce reveromycin production through a LuxR family regulator in Streptomyces sp. SN-593.</title>
        <authorList>
            <person name="Panthee S."/>
            <person name="Kito N."/>
            <person name="Hayashi T."/>
            <person name="Shimizu T."/>
            <person name="Ishikawa J."/>
            <person name="Hamamoto H."/>
            <person name="Osada H."/>
            <person name="Takahashi S."/>
        </authorList>
    </citation>
    <scope>NUCLEOTIDE SEQUENCE [LARGE SCALE GENOMIC DNA]</scope>
    <source>
        <strain evidence="3 4">SN-593</strain>
    </source>
</reference>
<accession>A0A7U3URR2</accession>
<sequence>MAPRTRLVAATGTLAATALLAACGGGDHDDKIASSPTPSATTASPATPASSTPEADPSAPTFDFPSDVTIKIDPDTTGDATKDAVLRDQAYGLDATYLAISKLDEKLPVFTNYVIEGASEMWSESIASGRKNHRTVTGTVHFYDRKVTISSSTTAGVTFCEDQSASYDKDSKTGKVYTTTPSVNDFLSHSVFMRKDKAGTWRIATYNSQRGAARCKP</sequence>
<evidence type="ECO:0008006" key="5">
    <source>
        <dbReference type="Google" id="ProtNLM"/>
    </source>
</evidence>
<feature type="signal peptide" evidence="2">
    <location>
        <begin position="1"/>
        <end position="21"/>
    </location>
</feature>
<feature type="compositionally biased region" description="Low complexity" evidence="1">
    <location>
        <begin position="33"/>
        <end position="61"/>
    </location>
</feature>
<reference evidence="3 4" key="1">
    <citation type="journal article" date="2010" name="J. Bacteriol.">
        <title>Biochemical characterization of a novel indole prenyltransferase from Streptomyces sp. SN-593.</title>
        <authorList>
            <person name="Takahashi S."/>
            <person name="Takagi H."/>
            <person name="Toyoda A."/>
            <person name="Uramoto M."/>
            <person name="Nogawa T."/>
            <person name="Ueki M."/>
            <person name="Sakaki Y."/>
            <person name="Osada H."/>
        </authorList>
    </citation>
    <scope>NUCLEOTIDE SEQUENCE [LARGE SCALE GENOMIC DNA]</scope>
    <source>
        <strain evidence="3 4">SN-593</strain>
    </source>
</reference>
<keyword evidence="2" id="KW-0732">Signal</keyword>
<dbReference type="AlphaFoldDB" id="A0A7U3URR2"/>
<reference evidence="3 4" key="3">
    <citation type="journal article" date="2011" name="Nat. Chem. Biol.">
        <title>Reveromycin A biosynthesis uses RevG and RevJ for stereospecific spiroacetal formation.</title>
        <authorList>
            <person name="Takahashi S."/>
            <person name="Toyoda A."/>
            <person name="Sekiyama Y."/>
            <person name="Takagi H."/>
            <person name="Nogawa T."/>
            <person name="Uramoto M."/>
            <person name="Suzuki R."/>
            <person name="Koshino H."/>
            <person name="Kumano T."/>
            <person name="Panthee S."/>
            <person name="Dairi T."/>
            <person name="Ishikawa J."/>
            <person name="Ikeda H."/>
            <person name="Sakaki Y."/>
            <person name="Osada H."/>
        </authorList>
    </citation>
    <scope>NUCLEOTIDE SEQUENCE [LARGE SCALE GENOMIC DNA]</scope>
    <source>
        <strain evidence="3 4">SN-593</strain>
    </source>
</reference>
<keyword evidence="4" id="KW-1185">Reference proteome</keyword>